<dbReference type="GO" id="GO:0008821">
    <property type="term" value="F:crossover junction DNA endonuclease activity"/>
    <property type="evidence" value="ECO:0007669"/>
    <property type="project" value="UniProtKB-UniRule"/>
</dbReference>
<dbReference type="Gene3D" id="1.10.10.10">
    <property type="entry name" value="Winged helix-like DNA-binding domain superfamily/Winged helix DNA-binding domain"/>
    <property type="match status" value="1"/>
</dbReference>
<proteinExistence type="inferred from homology"/>
<dbReference type="CDD" id="cd21036">
    <property type="entry name" value="WH_MUS81"/>
    <property type="match status" value="1"/>
</dbReference>
<evidence type="ECO:0000313" key="25">
    <source>
        <dbReference type="EMBL" id="KAH1030480.1"/>
    </source>
</evidence>
<dbReference type="GO" id="GO:0000727">
    <property type="term" value="P:double-strand break repair via break-induced replication"/>
    <property type="evidence" value="ECO:0007669"/>
    <property type="project" value="UniProtKB-UniRule"/>
</dbReference>
<keyword evidence="6" id="KW-0132">Cell division</keyword>
<dbReference type="GO" id="GO:0003677">
    <property type="term" value="F:DNA binding"/>
    <property type="evidence" value="ECO:0007669"/>
    <property type="project" value="UniProtKB-UniRule"/>
</dbReference>
<dbReference type="FunFam" id="1.10.150.670:FF:000003">
    <property type="entry name" value="Crossover junction endonuclease MUS81"/>
    <property type="match status" value="1"/>
</dbReference>
<evidence type="ECO:0000256" key="5">
    <source>
        <dbReference type="ARBA" id="ARBA00017114"/>
    </source>
</evidence>
<dbReference type="PANTHER" id="PTHR13451:SF0">
    <property type="entry name" value="CROSSOVER JUNCTION ENDONUCLEASE MUS81"/>
    <property type="match status" value="1"/>
</dbReference>
<reference evidence="25 26" key="1">
    <citation type="journal article" date="2021" name="Plant Biotechnol. J.">
        <title>Multi-omics assisted identification of the key and species-specific regulatory components of drought-tolerant mechanisms in Gossypium stocksii.</title>
        <authorList>
            <person name="Yu D."/>
            <person name="Ke L."/>
            <person name="Zhang D."/>
            <person name="Wu Y."/>
            <person name="Sun Y."/>
            <person name="Mei J."/>
            <person name="Sun J."/>
            <person name="Sun Y."/>
        </authorList>
    </citation>
    <scope>NUCLEOTIDE SEQUENCE [LARGE SCALE GENOMIC DNA]</scope>
    <source>
        <strain evidence="26">cv. E1</strain>
        <tissue evidence="25">Leaf</tissue>
    </source>
</reference>
<feature type="region of interest" description="Disordered" evidence="23">
    <location>
        <begin position="82"/>
        <end position="101"/>
    </location>
</feature>
<comment type="caution">
    <text evidence="25">The sequence shown here is derived from an EMBL/GenBank/DDBJ whole genome shotgun (WGS) entry which is preliminary data.</text>
</comment>
<dbReference type="InterPro" id="IPR033309">
    <property type="entry name" value="Mus81"/>
</dbReference>
<evidence type="ECO:0000256" key="21">
    <source>
        <dbReference type="ARBA" id="ARBA00023306"/>
    </source>
</evidence>
<keyword evidence="7 22" id="KW-0540">Nuclease</keyword>
<evidence type="ECO:0000256" key="4">
    <source>
        <dbReference type="ARBA" id="ARBA00010015"/>
    </source>
</evidence>
<comment type="subcellular location">
    <subcellularLocation>
        <location evidence="3 22">Nucleus</location>
    </subcellularLocation>
</comment>
<evidence type="ECO:0000256" key="10">
    <source>
        <dbReference type="ARBA" id="ARBA00022759"/>
    </source>
</evidence>
<evidence type="ECO:0000256" key="9">
    <source>
        <dbReference type="ARBA" id="ARBA00022737"/>
    </source>
</evidence>
<keyword evidence="14" id="KW-0106">Calcium</keyword>
<dbReference type="Pfam" id="PF21136">
    <property type="entry name" value="WHD_MUS81"/>
    <property type="match status" value="1"/>
</dbReference>
<dbReference type="GO" id="GO:0006308">
    <property type="term" value="P:DNA catabolic process"/>
    <property type="evidence" value="ECO:0007669"/>
    <property type="project" value="UniProtKB-UniRule"/>
</dbReference>
<keyword evidence="12" id="KW-0498">Mitosis</keyword>
<dbReference type="GO" id="GO:0046872">
    <property type="term" value="F:metal ion binding"/>
    <property type="evidence" value="ECO:0007669"/>
    <property type="project" value="UniProtKB-UniRule"/>
</dbReference>
<dbReference type="OrthoDB" id="5963188at2759"/>
<protein>
    <recommendedName>
        <fullName evidence="5 22">Crossover junction endonuclease MUS81</fullName>
        <ecNumber evidence="22">3.1.22.-</ecNumber>
    </recommendedName>
</protein>
<evidence type="ECO:0000256" key="6">
    <source>
        <dbReference type="ARBA" id="ARBA00022618"/>
    </source>
</evidence>
<keyword evidence="16" id="KW-0238">DNA-binding</keyword>
<evidence type="ECO:0000256" key="2">
    <source>
        <dbReference type="ARBA" id="ARBA00001946"/>
    </source>
</evidence>
<evidence type="ECO:0000256" key="22">
    <source>
        <dbReference type="RuleBase" id="RU369042"/>
    </source>
</evidence>
<dbReference type="InterPro" id="IPR006166">
    <property type="entry name" value="ERCC4_domain"/>
</dbReference>
<evidence type="ECO:0000256" key="17">
    <source>
        <dbReference type="ARBA" id="ARBA00023172"/>
    </source>
</evidence>
<comment type="similarity">
    <text evidence="4 22">Belongs to the XPF family.</text>
</comment>
<keyword evidence="19 22" id="KW-0539">Nucleus</keyword>
<dbReference type="InterPro" id="IPR047417">
    <property type="entry name" value="WHD_MUS81"/>
</dbReference>
<dbReference type="GO" id="GO:0005634">
    <property type="term" value="C:nucleus"/>
    <property type="evidence" value="ECO:0007669"/>
    <property type="project" value="UniProtKB-SubCell"/>
</dbReference>
<dbReference type="FunFam" id="1.10.10.10:FF:000307">
    <property type="entry name" value="Crossover junction endonuclease MUS81"/>
    <property type="match status" value="1"/>
</dbReference>
<dbReference type="InterPro" id="IPR047416">
    <property type="entry name" value="XPF_nuclease_Mus81"/>
</dbReference>
<keyword evidence="21" id="KW-0131">Cell cycle</keyword>
<evidence type="ECO:0000256" key="11">
    <source>
        <dbReference type="ARBA" id="ARBA00022763"/>
    </source>
</evidence>
<keyword evidence="9" id="KW-0677">Repeat</keyword>
<dbReference type="InterPro" id="IPR042530">
    <property type="entry name" value="EME1/EME2_C"/>
</dbReference>
<dbReference type="EMBL" id="JAIQCV010000013">
    <property type="protein sequence ID" value="KAH1030480.1"/>
    <property type="molecule type" value="Genomic_DNA"/>
</dbReference>
<keyword evidence="26" id="KW-1185">Reference proteome</keyword>
<evidence type="ECO:0000256" key="1">
    <source>
        <dbReference type="ARBA" id="ARBA00001913"/>
    </source>
</evidence>
<dbReference type="AlphaFoldDB" id="A0A9D3U5X6"/>
<evidence type="ECO:0000256" key="15">
    <source>
        <dbReference type="ARBA" id="ARBA00022842"/>
    </source>
</evidence>
<dbReference type="GO" id="GO:0048476">
    <property type="term" value="C:Holliday junction resolvase complex"/>
    <property type="evidence" value="ECO:0007669"/>
    <property type="project" value="UniProtKB-UniRule"/>
</dbReference>
<evidence type="ECO:0000259" key="24">
    <source>
        <dbReference type="SMART" id="SM00891"/>
    </source>
</evidence>
<comment type="subunit">
    <text evidence="22">Interacts with EME1.</text>
</comment>
<dbReference type="Gene3D" id="3.40.50.10130">
    <property type="match status" value="1"/>
</dbReference>
<keyword evidence="17 22" id="KW-0233">DNA recombination</keyword>
<evidence type="ECO:0000256" key="19">
    <source>
        <dbReference type="ARBA" id="ARBA00023242"/>
    </source>
</evidence>
<evidence type="ECO:0000256" key="12">
    <source>
        <dbReference type="ARBA" id="ARBA00022776"/>
    </source>
</evidence>
<evidence type="ECO:0000256" key="3">
    <source>
        <dbReference type="ARBA" id="ARBA00004123"/>
    </source>
</evidence>
<gene>
    <name evidence="25" type="ORF">J1N35_042654</name>
</gene>
<dbReference type="SUPFAM" id="SSF52980">
    <property type="entry name" value="Restriction endonuclease-like"/>
    <property type="match status" value="1"/>
</dbReference>
<dbReference type="GO" id="GO:0048257">
    <property type="term" value="F:3'-flap endonuclease activity"/>
    <property type="evidence" value="ECO:0007669"/>
    <property type="project" value="TreeGrafter"/>
</dbReference>
<dbReference type="EC" id="3.1.22.-" evidence="22"/>
<keyword evidence="18 22" id="KW-0234">DNA repair</keyword>
<dbReference type="InterPro" id="IPR036388">
    <property type="entry name" value="WH-like_DNA-bd_sf"/>
</dbReference>
<evidence type="ECO:0000256" key="13">
    <source>
        <dbReference type="ARBA" id="ARBA00022801"/>
    </source>
</evidence>
<dbReference type="InterPro" id="IPR011335">
    <property type="entry name" value="Restrct_endonuc-II-like"/>
</dbReference>
<evidence type="ECO:0000256" key="16">
    <source>
        <dbReference type="ARBA" id="ARBA00023125"/>
    </source>
</evidence>
<dbReference type="GO" id="GO:0000712">
    <property type="term" value="P:resolution of meiotic recombination intermediates"/>
    <property type="evidence" value="ECO:0007669"/>
    <property type="project" value="TreeGrafter"/>
</dbReference>
<name>A0A9D3U5X6_9ROSI</name>
<evidence type="ECO:0000256" key="18">
    <source>
        <dbReference type="ARBA" id="ARBA00023204"/>
    </source>
</evidence>
<evidence type="ECO:0000256" key="7">
    <source>
        <dbReference type="ARBA" id="ARBA00022722"/>
    </source>
</evidence>
<sequence>MEKNRRVLCPENEELANYLLQKRQELADKPRGIKENTDMTLSKAYNNICNAQHPIKTLKDLNDIKGVGKWILVLLRGYFDSGSGSSEPEEITRKGKKTKGNRRYLPQKNSVAYALLITLYRETADGNEFMHKQDLIDATEASGLSRAPIAPEKGKGKPSQFGSSPRDWYSGWSCMSILIKKGLVVKSSCPAKYMLTPEGKEAARECLMKSKMDDPLENLVDVERLSQPDTQDAFVQDLCHSDSDIEEINERAAFKRKTSIDVPLDCFERCTRMGYSKEQVLSAFAEVSETSKNKEISSLWPAVLCRLREDQVYGQEAHNGVQSTWMQSSKNGGDMPNLCTMRACSSSRPSSDGLKADMNVLSVPPLSFGEKFEDTYEVILILDDREQFTSQGARSKKMLEKICSEFKIKIDVRRLPIGDGIWIARHKHLSSEYVLDFIVERKKVADLRSSIRDNRYKDQKLRLLRSGLKKLIFLVEGDLNTSEAAESIKTACFTTEILEGFDVQRTSGLHDTLRKYAYLTRAIAQYYKLHLPEDHSKLSGVCPPFNEFIKRCQELDKMTVSDVFTIQLMQVPQVTEEVAIAVVDLYPTLVSLANAYSLLEGDVCAQEEMLRKQSNNKVSSVASKNIFRFVWG</sequence>
<evidence type="ECO:0000313" key="26">
    <source>
        <dbReference type="Proteomes" id="UP000828251"/>
    </source>
</evidence>
<evidence type="ECO:0000256" key="8">
    <source>
        <dbReference type="ARBA" id="ARBA00022723"/>
    </source>
</evidence>
<keyword evidence="13 22" id="KW-0378">Hydrolase</keyword>
<dbReference type="PANTHER" id="PTHR13451">
    <property type="entry name" value="CLASS II CROSSOVER JUNCTION ENDONUCLEASE MUS81"/>
    <property type="match status" value="1"/>
</dbReference>
<dbReference type="SMART" id="SM00891">
    <property type="entry name" value="ERCC4"/>
    <property type="match status" value="1"/>
</dbReference>
<keyword evidence="11 22" id="KW-0227">DNA damage</keyword>
<comment type="cofactor">
    <cofactor evidence="1">
        <name>Ca(2+)</name>
        <dbReference type="ChEBI" id="CHEBI:29108"/>
    </cofactor>
</comment>
<organism evidence="25 26">
    <name type="scientific">Gossypium stocksii</name>
    <dbReference type="NCBI Taxonomy" id="47602"/>
    <lineage>
        <taxon>Eukaryota</taxon>
        <taxon>Viridiplantae</taxon>
        <taxon>Streptophyta</taxon>
        <taxon>Embryophyta</taxon>
        <taxon>Tracheophyta</taxon>
        <taxon>Spermatophyta</taxon>
        <taxon>Magnoliopsida</taxon>
        <taxon>eudicotyledons</taxon>
        <taxon>Gunneridae</taxon>
        <taxon>Pentapetalae</taxon>
        <taxon>rosids</taxon>
        <taxon>malvids</taxon>
        <taxon>Malvales</taxon>
        <taxon>Malvaceae</taxon>
        <taxon>Malvoideae</taxon>
        <taxon>Gossypium</taxon>
    </lineage>
</organism>
<dbReference type="CDD" id="cd20074">
    <property type="entry name" value="XPF_nuclease_Mus81"/>
    <property type="match status" value="1"/>
</dbReference>
<keyword evidence="10 22" id="KW-0255">Endonuclease</keyword>
<evidence type="ECO:0000256" key="20">
    <source>
        <dbReference type="ARBA" id="ARBA00023254"/>
    </source>
</evidence>
<dbReference type="Gene3D" id="1.10.150.670">
    <property type="entry name" value="Crossover junction endonuclease EME1, DNA-binding domain"/>
    <property type="match status" value="1"/>
</dbReference>
<keyword evidence="8 22" id="KW-0479">Metal-binding</keyword>
<dbReference type="FunFam" id="3.40.50.10130:FF:000005">
    <property type="entry name" value="crossover junction endonuclease MUS81 isoform X1"/>
    <property type="match status" value="1"/>
</dbReference>
<accession>A0A9D3U5X6</accession>
<comment type="cofactor">
    <cofactor evidence="2 22">
        <name>Mg(2+)</name>
        <dbReference type="ChEBI" id="CHEBI:18420"/>
    </cofactor>
</comment>
<comment type="function">
    <text evidence="22">Interacts with EME1 to form a DNA structure-specific endonuclease with substrate preference for branched DNA structures with a 5'-end at the branch nick. Typical substrates include 3'-flap structures, D-loops, replication forks and nicked Holliday junctions. May be required in mitosis for the processing of stalled or collapsed replication fork intermediates. May be required in meiosis for the repair of meiosis-specific double strand breaks subsequent to single-end invasion (SEI).</text>
</comment>
<keyword evidence="20" id="KW-0469">Meiosis</keyword>
<dbReference type="Pfam" id="PF02732">
    <property type="entry name" value="ERCC4"/>
    <property type="match status" value="1"/>
</dbReference>
<keyword evidence="15 22" id="KW-0460">Magnesium</keyword>
<evidence type="ECO:0000256" key="14">
    <source>
        <dbReference type="ARBA" id="ARBA00022837"/>
    </source>
</evidence>
<feature type="domain" description="ERCC4" evidence="24">
    <location>
        <begin position="379"/>
        <end position="479"/>
    </location>
</feature>
<dbReference type="Proteomes" id="UP000828251">
    <property type="component" value="Unassembled WGS sequence"/>
</dbReference>
<evidence type="ECO:0000256" key="23">
    <source>
        <dbReference type="SAM" id="MobiDB-lite"/>
    </source>
</evidence>
<dbReference type="GO" id="GO:0031573">
    <property type="term" value="P:mitotic intra-S DNA damage checkpoint signaling"/>
    <property type="evidence" value="ECO:0007669"/>
    <property type="project" value="TreeGrafter"/>
</dbReference>
<dbReference type="GO" id="GO:0051301">
    <property type="term" value="P:cell division"/>
    <property type="evidence" value="ECO:0007669"/>
    <property type="project" value="UniProtKB-KW"/>
</dbReference>